<dbReference type="GeneID" id="20315830"/>
<evidence type="ECO:0000313" key="2">
    <source>
        <dbReference type="Proteomes" id="UP000054324"/>
    </source>
</evidence>
<gene>
    <name evidence="1" type="ORF">T265_01642</name>
</gene>
<dbReference type="CTD" id="20315830"/>
<name>A0A074ZXQ1_OPIVI</name>
<sequence>MLNVFLHQLSFVFSVNVLFGVFSGIKDLLLEIFTDGLPNGCTFSTSNLQGAMNEVLTGHCLQCHELLTVVAFLLVWREQHVENWTIVNVQLDIRLIDTANQSVGPVRCMTNGDARKKGEQR</sequence>
<keyword evidence="2" id="KW-1185">Reference proteome</keyword>
<dbReference type="EMBL" id="KL596636">
    <property type="protein sequence ID" value="KER32208.1"/>
    <property type="molecule type" value="Genomic_DNA"/>
</dbReference>
<protein>
    <submittedName>
        <fullName evidence="1">Uncharacterized protein</fullName>
    </submittedName>
</protein>
<proteinExistence type="predicted"/>
<dbReference type="AlphaFoldDB" id="A0A074ZXQ1"/>
<evidence type="ECO:0000313" key="1">
    <source>
        <dbReference type="EMBL" id="KER32208.1"/>
    </source>
</evidence>
<organism evidence="1 2">
    <name type="scientific">Opisthorchis viverrini</name>
    <name type="common">Southeast Asian liver fluke</name>
    <dbReference type="NCBI Taxonomy" id="6198"/>
    <lineage>
        <taxon>Eukaryota</taxon>
        <taxon>Metazoa</taxon>
        <taxon>Spiralia</taxon>
        <taxon>Lophotrochozoa</taxon>
        <taxon>Platyhelminthes</taxon>
        <taxon>Trematoda</taxon>
        <taxon>Digenea</taxon>
        <taxon>Opisthorchiida</taxon>
        <taxon>Opisthorchiata</taxon>
        <taxon>Opisthorchiidae</taxon>
        <taxon>Opisthorchis</taxon>
    </lineage>
</organism>
<accession>A0A074ZXQ1</accession>
<dbReference type="KEGG" id="ovi:T265_01642"/>
<dbReference type="RefSeq" id="XP_009163972.1">
    <property type="nucleotide sequence ID" value="XM_009165708.1"/>
</dbReference>
<dbReference type="Proteomes" id="UP000054324">
    <property type="component" value="Unassembled WGS sequence"/>
</dbReference>
<reference evidence="1 2" key="1">
    <citation type="submission" date="2013-11" db="EMBL/GenBank/DDBJ databases">
        <title>Opisthorchis viverrini - life in the bile duct.</title>
        <authorList>
            <person name="Young N.D."/>
            <person name="Nagarajan N."/>
            <person name="Lin S.J."/>
            <person name="Korhonen P.K."/>
            <person name="Jex A.R."/>
            <person name="Hall R.S."/>
            <person name="Safavi-Hemami H."/>
            <person name="Kaewkong W."/>
            <person name="Bertrand D."/>
            <person name="Gao S."/>
            <person name="Seet Q."/>
            <person name="Wongkham S."/>
            <person name="Teh B.T."/>
            <person name="Wongkham C."/>
            <person name="Intapan P.M."/>
            <person name="Maleewong W."/>
            <person name="Yang X."/>
            <person name="Hu M."/>
            <person name="Wang Z."/>
            <person name="Hofmann A."/>
            <person name="Sternberg P.W."/>
            <person name="Tan P."/>
            <person name="Wang J."/>
            <person name="Gasser R.B."/>
        </authorList>
    </citation>
    <scope>NUCLEOTIDE SEQUENCE [LARGE SCALE GENOMIC DNA]</scope>
</reference>